<dbReference type="GO" id="GO:0016709">
    <property type="term" value="F:oxidoreductase activity, acting on paired donors, with incorporation or reduction of molecular oxygen, NAD(P)H as one donor, and incorporation of one atom of oxygen"/>
    <property type="evidence" value="ECO:0007669"/>
    <property type="project" value="UniProtKB-ARBA"/>
</dbReference>
<evidence type="ECO:0000259" key="5">
    <source>
        <dbReference type="Pfam" id="PF01494"/>
    </source>
</evidence>
<dbReference type="Gene3D" id="3.30.9.10">
    <property type="entry name" value="D-Amino Acid Oxidase, subunit A, domain 2"/>
    <property type="match status" value="1"/>
</dbReference>
<dbReference type="SUPFAM" id="SSF51905">
    <property type="entry name" value="FAD/NAD(P)-binding domain"/>
    <property type="match status" value="1"/>
</dbReference>
<dbReference type="EMBL" id="CP002299">
    <property type="protein sequence ID" value="ADP83674.1"/>
    <property type="molecule type" value="Genomic_DNA"/>
</dbReference>
<dbReference type="Pfam" id="PF21274">
    <property type="entry name" value="Rng_hyd_C"/>
    <property type="match status" value="1"/>
</dbReference>
<evidence type="ECO:0000256" key="4">
    <source>
        <dbReference type="SAM" id="MobiDB-lite"/>
    </source>
</evidence>
<name>E3IUI9_PSEI1</name>
<feature type="domain" description="FAD-binding" evidence="5">
    <location>
        <begin position="5"/>
        <end position="368"/>
    </location>
</feature>
<reference evidence="6 7" key="1">
    <citation type="submission" date="2010-10" db="EMBL/GenBank/DDBJ databases">
        <title>Complete sequence of Frankia sp. EuI1c.</title>
        <authorList>
            <consortium name="US DOE Joint Genome Institute"/>
            <person name="Lucas S."/>
            <person name="Copeland A."/>
            <person name="Lapidus A."/>
            <person name="Cheng J.-F."/>
            <person name="Bruce D."/>
            <person name="Goodwin L."/>
            <person name="Pitluck S."/>
            <person name="Chertkov O."/>
            <person name="Detter J.C."/>
            <person name="Han C."/>
            <person name="Tapia R."/>
            <person name="Land M."/>
            <person name="Hauser L."/>
            <person name="Jeffries C."/>
            <person name="Kyrpides N."/>
            <person name="Ivanova N."/>
            <person name="Mikhailova N."/>
            <person name="Beauchemin N."/>
            <person name="Sen A."/>
            <person name="Sur S.A."/>
            <person name="Gtari M."/>
            <person name="Wall L."/>
            <person name="Tisa L."/>
            <person name="Woyke T."/>
        </authorList>
    </citation>
    <scope>NUCLEOTIDE SEQUENCE [LARGE SCALE GENOMIC DNA]</scope>
    <source>
        <strain evidence="7">DSM 45817 / CECT 9037 / EuI1c</strain>
    </source>
</reference>
<dbReference type="AlphaFoldDB" id="E3IUI9"/>
<evidence type="ECO:0000313" key="6">
    <source>
        <dbReference type="EMBL" id="ADP83674.1"/>
    </source>
</evidence>
<feature type="compositionally biased region" description="Basic and acidic residues" evidence="4">
    <location>
        <begin position="161"/>
        <end position="171"/>
    </location>
</feature>
<dbReference type="OrthoDB" id="3316391at2"/>
<dbReference type="InterPro" id="IPR002938">
    <property type="entry name" value="FAD-bd"/>
</dbReference>
<comment type="cofactor">
    <cofactor evidence="1">
        <name>FAD</name>
        <dbReference type="ChEBI" id="CHEBI:57692"/>
    </cofactor>
</comment>
<keyword evidence="7" id="KW-1185">Reference proteome</keyword>
<keyword evidence="3" id="KW-0274">FAD</keyword>
<dbReference type="Gene3D" id="3.40.30.120">
    <property type="match status" value="1"/>
</dbReference>
<proteinExistence type="predicted"/>
<dbReference type="Gene3D" id="3.50.50.60">
    <property type="entry name" value="FAD/NAD(P)-binding domain"/>
    <property type="match status" value="1"/>
</dbReference>
<dbReference type="PRINTS" id="PR00420">
    <property type="entry name" value="RNGMNOXGNASE"/>
</dbReference>
<dbReference type="NCBIfam" id="NF004780">
    <property type="entry name" value="PRK06126.1"/>
    <property type="match status" value="1"/>
</dbReference>
<gene>
    <name evidence="6" type="ordered locus">FraEuI1c_5690</name>
</gene>
<organism evidence="6 7">
    <name type="scientific">Pseudofrankia inefficax (strain DSM 45817 / CECT 9037 / DDB 130130 / EuI1c)</name>
    <name type="common">Frankia inefficax</name>
    <dbReference type="NCBI Taxonomy" id="298654"/>
    <lineage>
        <taxon>Bacteria</taxon>
        <taxon>Bacillati</taxon>
        <taxon>Actinomycetota</taxon>
        <taxon>Actinomycetes</taxon>
        <taxon>Frankiales</taxon>
        <taxon>Frankiaceae</taxon>
        <taxon>Pseudofrankia</taxon>
    </lineage>
</organism>
<feature type="region of interest" description="Disordered" evidence="4">
    <location>
        <begin position="155"/>
        <end position="177"/>
    </location>
</feature>
<dbReference type="InterPro" id="IPR050641">
    <property type="entry name" value="RIFMO-like"/>
</dbReference>
<evidence type="ECO:0000256" key="1">
    <source>
        <dbReference type="ARBA" id="ARBA00001974"/>
    </source>
</evidence>
<sequence length="543" mass="57320">MTPIRTQVLIVGGGPVGLATAMELTFQGIDCVVVEPRTTVSATRPRAKTTSARTMELFRRWSFADEIRKRAPIPVGWSSDIAFCTTATGQEIARLRGVLGLDPADHHLVAEPGQQVGQPVVEQALRDALAETPGCRLVLGQRLLSLAEHRDSVTGVVGPDGARDTDGRDTDGGPDGLASTTFEADYVVGADGARSLVRTVIGASYQGGNSGRPNLSVVFRSPGLADHLVGGPALHYWVLNPAAPGVVGPLDLADTWWAIATGRPDDDRADPAALVRDLIGRDVPVEVLGTDPWQARALLVDRYRSERLFLVGDAAHQNPPWGGHGYNTGIGDAVNLGWKLAAVLRGWAPVALLDSYEAERRPIAEQTIAIAAANTAALPTDLATAAAQDDPAAVRALAERVRAAKRLEFYCSGLVLGYGYGPGLGSQTTDGTDFVPRAMPGNRLPHRWVHPGLSLFDLLASGFTLLGDPALGEPLLTMAESLGVPVASVAEIGVPVERFLGASLVLVRPDQHVAWLGDRVTPSQATEVWTNALAGFGPSSVPR</sequence>
<dbReference type="GO" id="GO:0071949">
    <property type="term" value="F:FAD binding"/>
    <property type="evidence" value="ECO:0007669"/>
    <property type="project" value="InterPro"/>
</dbReference>
<dbReference type="STRING" id="298654.FraEuI1c_5690"/>
<dbReference type="HOGENOM" id="CLU_009665_14_2_11"/>
<dbReference type="eggNOG" id="COG0654">
    <property type="taxonomic scope" value="Bacteria"/>
</dbReference>
<dbReference type="PANTHER" id="PTHR43004">
    <property type="entry name" value="TRK SYSTEM POTASSIUM UPTAKE PROTEIN"/>
    <property type="match status" value="1"/>
</dbReference>
<evidence type="ECO:0000256" key="3">
    <source>
        <dbReference type="ARBA" id="ARBA00022827"/>
    </source>
</evidence>
<accession>E3IUI9</accession>
<dbReference type="InterPro" id="IPR036188">
    <property type="entry name" value="FAD/NAD-bd_sf"/>
</dbReference>
<evidence type="ECO:0000256" key="2">
    <source>
        <dbReference type="ARBA" id="ARBA00022630"/>
    </source>
</evidence>
<protein>
    <submittedName>
        <fullName evidence="6">Monooxygenase FAD-binding protein</fullName>
    </submittedName>
</protein>
<keyword evidence="6" id="KW-0503">Monooxygenase</keyword>
<keyword evidence="6" id="KW-0560">Oxidoreductase</keyword>
<dbReference type="Proteomes" id="UP000002484">
    <property type="component" value="Chromosome"/>
</dbReference>
<dbReference type="PANTHER" id="PTHR43004:SF19">
    <property type="entry name" value="BINDING MONOOXYGENASE, PUTATIVE (JCVI)-RELATED"/>
    <property type="match status" value="1"/>
</dbReference>
<evidence type="ECO:0000313" key="7">
    <source>
        <dbReference type="Proteomes" id="UP000002484"/>
    </source>
</evidence>
<keyword evidence="2" id="KW-0285">Flavoprotein</keyword>
<dbReference type="Pfam" id="PF01494">
    <property type="entry name" value="FAD_binding_3"/>
    <property type="match status" value="1"/>
</dbReference>
<dbReference type="KEGG" id="fri:FraEuI1c_5690"/>
<dbReference type="InParanoid" id="E3IUI9"/>